<evidence type="ECO:0000313" key="2">
    <source>
        <dbReference type="Proteomes" id="UP000727962"/>
    </source>
</evidence>
<dbReference type="AlphaFoldDB" id="A0A931LS07"/>
<evidence type="ECO:0000313" key="1">
    <source>
        <dbReference type="EMBL" id="MBI1756383.1"/>
    </source>
</evidence>
<proteinExistence type="predicted"/>
<organism evidence="1 2">
    <name type="scientific">Fimbriimonas ginsengisoli</name>
    <dbReference type="NCBI Taxonomy" id="1005039"/>
    <lineage>
        <taxon>Bacteria</taxon>
        <taxon>Bacillati</taxon>
        <taxon>Armatimonadota</taxon>
        <taxon>Fimbriimonadia</taxon>
        <taxon>Fimbriimonadales</taxon>
        <taxon>Fimbriimonadaceae</taxon>
        <taxon>Fimbriimonas</taxon>
    </lineage>
</organism>
<gene>
    <name evidence="1" type="ORF">HYR64_04660</name>
</gene>
<name>A0A931LS07_FIMGI</name>
<protein>
    <recommendedName>
        <fullName evidence="3">STAS domain-containing protein</fullName>
    </recommendedName>
</protein>
<evidence type="ECO:0008006" key="3">
    <source>
        <dbReference type="Google" id="ProtNLM"/>
    </source>
</evidence>
<reference evidence="1" key="1">
    <citation type="submission" date="2020-07" db="EMBL/GenBank/DDBJ databases">
        <title>Huge and variable diversity of episymbiotic CPR bacteria and DPANN archaea in groundwater ecosystems.</title>
        <authorList>
            <person name="He C.Y."/>
            <person name="Keren R."/>
            <person name="Whittaker M."/>
            <person name="Farag I.F."/>
            <person name="Doudna J."/>
            <person name="Cate J.H.D."/>
            <person name="Banfield J.F."/>
        </authorList>
    </citation>
    <scope>NUCLEOTIDE SEQUENCE</scope>
    <source>
        <strain evidence="1">NC_groundwater_17_Pr7_B-0.1um_64_12</strain>
    </source>
</reference>
<accession>A0A931LS07</accession>
<dbReference type="EMBL" id="JACOSL010000029">
    <property type="protein sequence ID" value="MBI1756383.1"/>
    <property type="molecule type" value="Genomic_DNA"/>
</dbReference>
<comment type="caution">
    <text evidence="1">The sequence shown here is derived from an EMBL/GenBank/DDBJ whole genome shotgun (WGS) entry which is preliminary data.</text>
</comment>
<dbReference type="Proteomes" id="UP000727962">
    <property type="component" value="Unassembled WGS sequence"/>
</dbReference>
<sequence length="129" mass="13749">MYLVDVIEAEGLVEASLGGRVTAEEMKVFGQALATSLQTLVGQRRLFLDTSRAKELDREALAVLCEAKDRCLGLGDVKIVSLVRDSSDDVRQTTQRLQAVLEGSEQITSDPFLAGAADLDPATTAPVAA</sequence>